<dbReference type="OrthoDB" id="74460at2759"/>
<gene>
    <name evidence="1" type="ORF">MCOS_LOCUS6672</name>
</gene>
<evidence type="ECO:0000313" key="2">
    <source>
        <dbReference type="Proteomes" id="UP000267029"/>
    </source>
</evidence>
<reference evidence="1 2" key="1">
    <citation type="submission" date="2018-10" db="EMBL/GenBank/DDBJ databases">
        <authorList>
            <consortium name="Pathogen Informatics"/>
        </authorList>
    </citation>
    <scope>NUCLEOTIDE SEQUENCE [LARGE SCALE GENOMIC DNA]</scope>
</reference>
<dbReference type="InterPro" id="IPR053002">
    <property type="entry name" value="Metalloproteinase_M10B"/>
</dbReference>
<dbReference type="Proteomes" id="UP000267029">
    <property type="component" value="Unassembled WGS sequence"/>
</dbReference>
<dbReference type="PANTHER" id="PTHR21054">
    <property type="entry name" value="ZINC METALLOPROTEINASE-RELATED"/>
    <property type="match status" value="1"/>
</dbReference>
<dbReference type="EMBL" id="UXSR01005283">
    <property type="protein sequence ID" value="VDD80669.1"/>
    <property type="molecule type" value="Genomic_DNA"/>
</dbReference>
<dbReference type="InterPro" id="IPR021917">
    <property type="entry name" value="Unchr_Zn-peptidase-like"/>
</dbReference>
<keyword evidence="2" id="KW-1185">Reference proteome</keyword>
<sequence>MGLRILGVKDNESVDYPLFLLRSTFFCRNGCNPTLKHIPDSVVFQTFSKSSNNILLKALLPLCDGRNNICIFCPHQSFDFTLDKLPMNESRPYVRPIYVTFNGHDGSFQAPSNVSSNPDSACRRLGLAVRILQSATAEIILAETGYRRSFACAGDFRTPSKIPPRVSASPVSAAVWCIQSKLSFEEAQRMSVISLWETLARELHNVFSEDRGQAKWLAVVSCTEFKALATTETTPLSHEAIISRTVAYCALGAGGLALFGSGNLYTWPESIVDLEIHLSDLRKVNRRQFLDDSAYRGTYWANYTTALGTMLHELGHCFDLDHSPEGIMRRGGDDLNLIISFPPPGVSSDFRKVNGIIHAPLGIHLIQVRMAEKTCSPFCAELWNSKRRANTPELPTDITMMRGCIVWHRSFKETPKTFHIAKVLQSISSQLRGAAFKVVVLDLGGFTSQMTFSDGDRGVRSHPPYQNAI</sequence>
<dbReference type="Pfam" id="PF12044">
    <property type="entry name" value="Metallopep"/>
    <property type="match status" value="1"/>
</dbReference>
<organism evidence="1 2">
    <name type="scientific">Mesocestoides corti</name>
    <name type="common">Flatworm</name>
    <dbReference type="NCBI Taxonomy" id="53468"/>
    <lineage>
        <taxon>Eukaryota</taxon>
        <taxon>Metazoa</taxon>
        <taxon>Spiralia</taxon>
        <taxon>Lophotrochozoa</taxon>
        <taxon>Platyhelminthes</taxon>
        <taxon>Cestoda</taxon>
        <taxon>Eucestoda</taxon>
        <taxon>Cyclophyllidea</taxon>
        <taxon>Mesocestoididae</taxon>
        <taxon>Mesocestoides</taxon>
    </lineage>
</organism>
<evidence type="ECO:0000313" key="1">
    <source>
        <dbReference type="EMBL" id="VDD80669.1"/>
    </source>
</evidence>
<proteinExistence type="predicted"/>
<name>A0A0R3UH84_MESCO</name>
<protein>
    <submittedName>
        <fullName evidence="1">Uncharacterized protein</fullName>
    </submittedName>
</protein>
<accession>A0A0R3UH84</accession>
<dbReference type="AlphaFoldDB" id="A0A0R3UH84"/>
<dbReference type="PANTHER" id="PTHR21054:SF2">
    <property type="entry name" value="MIP04191P"/>
    <property type="match status" value="1"/>
</dbReference>